<reference evidence="2" key="1">
    <citation type="journal article" date="2015" name="Nat. Genet.">
        <title>The genome and transcriptome of the zoonotic hookworm Ancylostoma ceylanicum identify infection-specific gene families.</title>
        <authorList>
            <person name="Schwarz E.M."/>
            <person name="Hu Y."/>
            <person name="Antoshechkin I."/>
            <person name="Miller M.M."/>
            <person name="Sternberg P.W."/>
            <person name="Aroian R.V."/>
        </authorList>
    </citation>
    <scope>NUCLEOTIDE SEQUENCE</scope>
    <source>
        <strain evidence="2">HY135</strain>
    </source>
</reference>
<evidence type="ECO:0000313" key="1">
    <source>
        <dbReference type="EMBL" id="EYB80838.1"/>
    </source>
</evidence>
<accession>A0A016RR80</accession>
<comment type="caution">
    <text evidence="1">The sequence shown here is derived from an EMBL/GenBank/DDBJ whole genome shotgun (WGS) entry which is preliminary data.</text>
</comment>
<keyword evidence="2" id="KW-1185">Reference proteome</keyword>
<protein>
    <submittedName>
        <fullName evidence="1">Uncharacterized protein</fullName>
    </submittedName>
</protein>
<name>A0A016RR80_9BILA</name>
<sequence>MRIENFCCVRCCSQGKTRMRCFSQTKRGKDRKARHGALLFFHTRWLLQTMASVILQGGPKIRRQGCDARSSTYLEFWQFASDLSLFICSLAQFPPKQYQAL</sequence>
<dbReference type="AlphaFoldDB" id="A0A016RR80"/>
<dbReference type="Proteomes" id="UP000024635">
    <property type="component" value="Unassembled WGS sequence"/>
</dbReference>
<evidence type="ECO:0000313" key="2">
    <source>
        <dbReference type="Proteomes" id="UP000024635"/>
    </source>
</evidence>
<dbReference type="EMBL" id="JARK01001734">
    <property type="protein sequence ID" value="EYB80838.1"/>
    <property type="molecule type" value="Genomic_DNA"/>
</dbReference>
<organism evidence="1 2">
    <name type="scientific">Ancylostoma ceylanicum</name>
    <dbReference type="NCBI Taxonomy" id="53326"/>
    <lineage>
        <taxon>Eukaryota</taxon>
        <taxon>Metazoa</taxon>
        <taxon>Ecdysozoa</taxon>
        <taxon>Nematoda</taxon>
        <taxon>Chromadorea</taxon>
        <taxon>Rhabditida</taxon>
        <taxon>Rhabditina</taxon>
        <taxon>Rhabditomorpha</taxon>
        <taxon>Strongyloidea</taxon>
        <taxon>Ancylostomatidae</taxon>
        <taxon>Ancylostomatinae</taxon>
        <taxon>Ancylostoma</taxon>
    </lineage>
</organism>
<proteinExistence type="predicted"/>
<gene>
    <name evidence="1" type="primary">Acey_s0398.g715</name>
    <name evidence="1" type="ORF">Y032_0398g715</name>
</gene>